<evidence type="ECO:0000313" key="2">
    <source>
        <dbReference type="Proteomes" id="UP001156398"/>
    </source>
</evidence>
<dbReference type="Proteomes" id="UP001156398">
    <property type="component" value="Unassembled WGS sequence"/>
</dbReference>
<evidence type="ECO:0000313" key="1">
    <source>
        <dbReference type="EMBL" id="MDI5966605.1"/>
    </source>
</evidence>
<dbReference type="EMBL" id="JAAGKO020000055">
    <property type="protein sequence ID" value="MDI5966605.1"/>
    <property type="molecule type" value="Genomic_DNA"/>
</dbReference>
<keyword evidence="2" id="KW-1185">Reference proteome</keyword>
<dbReference type="Pfam" id="PF14435">
    <property type="entry name" value="SUKH-4"/>
    <property type="match status" value="1"/>
</dbReference>
<dbReference type="InterPro" id="IPR032722">
    <property type="entry name" value="Deaminase_XOO_2897"/>
</dbReference>
<dbReference type="RefSeq" id="WP_271324661.1">
    <property type="nucleotide sequence ID" value="NZ_JAAGKO020000055.1"/>
</dbReference>
<dbReference type="Pfam" id="PF14440">
    <property type="entry name" value="XOO_2897-deam"/>
    <property type="match status" value="1"/>
</dbReference>
<gene>
    <name evidence="1" type="ORF">POF43_028410</name>
</gene>
<organism evidence="1 2">
    <name type="scientific">Streptantibioticus silvisoli</name>
    <dbReference type="NCBI Taxonomy" id="2705255"/>
    <lineage>
        <taxon>Bacteria</taxon>
        <taxon>Bacillati</taxon>
        <taxon>Actinomycetota</taxon>
        <taxon>Actinomycetes</taxon>
        <taxon>Kitasatosporales</taxon>
        <taxon>Streptomycetaceae</taxon>
        <taxon>Streptantibioticus</taxon>
    </lineage>
</organism>
<name>A0ABT6W782_9ACTN</name>
<reference evidence="1 2" key="1">
    <citation type="submission" date="2023-05" db="EMBL/GenBank/DDBJ databases">
        <title>Streptantibioticus silvisoli sp. nov., acidotolerant actinomycetes 1 from pine litter.</title>
        <authorList>
            <person name="Swiecimska M."/>
            <person name="Golinska P."/>
            <person name="Sangal V."/>
            <person name="Wachnowicz B."/>
            <person name="Goodfellow M."/>
        </authorList>
    </citation>
    <scope>NUCLEOTIDE SEQUENCE [LARGE SCALE GENOMIC DNA]</scope>
    <source>
        <strain evidence="1 2">SL54</strain>
    </source>
</reference>
<dbReference type="InterPro" id="IPR025851">
    <property type="entry name" value="SUKH-4"/>
</dbReference>
<accession>A0ABT6W782</accession>
<protein>
    <submittedName>
        <fullName evidence="1">Nucleic acid/nucleotide deaminase domain-containing protein</fullName>
    </submittedName>
</protein>
<sequence>MSEHNDAENERLVGGIGVPRRVGPYFSTEDADPATLAGYAAVNGRKVAGPGSGTWTRFGTDGGFELCAQPGGPVLAVLLDYEEPERFVNTSAAAFASCLRELHAALRSLLTTDRPRWASQAFDALSERLRAVDPAAFADRERWWPRVLDDLRDTASVECYAAFEIVDARGDKQILTRSGGIAEHPEERLWQALRAAGVPPERVLRVHTDLEPCFMPGHYCSMWLAEVLPHAEMTHVYPYGETAESRADGLRRMEQAAAG</sequence>
<comment type="caution">
    <text evidence="1">The sequence shown here is derived from an EMBL/GenBank/DDBJ whole genome shotgun (WGS) entry which is preliminary data.</text>
</comment>
<proteinExistence type="predicted"/>